<dbReference type="EMBL" id="CP045798">
    <property type="protein sequence ID" value="QNB47129.1"/>
    <property type="molecule type" value="Genomic_DNA"/>
</dbReference>
<dbReference type="InterPro" id="IPR036291">
    <property type="entry name" value="NAD(P)-bd_dom_sf"/>
</dbReference>
<accession>A0A7G6E4X5</accession>
<evidence type="ECO:0000313" key="2">
    <source>
        <dbReference type="EMBL" id="QNB47129.1"/>
    </source>
</evidence>
<sequence>MFDFSRIKTIAVIGLSNNPDRPAYFVSQYMKEKGFRIIPINPKGEEVLGEKGYQRLRDIPADVKIDVANFFMRAEKLLPIVEEALERGIKIIWLQQGIVSQEAAKLAREKGAEIIMDRCIKVEHMDALSR</sequence>
<feature type="domain" description="CoA-binding" evidence="1">
    <location>
        <begin position="3"/>
        <end position="98"/>
    </location>
</feature>
<dbReference type="OrthoDB" id="9804695at2"/>
<reference evidence="2 3" key="1">
    <citation type="journal article" date="2019" name="Front. Microbiol.">
        <title>Thermoanaerosceptrum fracticalcis gen. nov. sp. nov., a Novel Fumarate-Fermenting Microorganism From a Deep Fractured Carbonate Aquifer of the US Great Basin.</title>
        <authorList>
            <person name="Hamilton-Brehm S.D."/>
            <person name="Stewart L.E."/>
            <person name="Zavarin M."/>
            <person name="Caldwell M."/>
            <person name="Lawson P.A."/>
            <person name="Onstott T.C."/>
            <person name="Grzymski J."/>
            <person name="Neveux I."/>
            <person name="Lollar B.S."/>
            <person name="Russell C.E."/>
            <person name="Moser D.P."/>
        </authorList>
    </citation>
    <scope>NUCLEOTIDE SEQUENCE [LARGE SCALE GENOMIC DNA]</scope>
    <source>
        <strain evidence="2 3">DRI-13</strain>
    </source>
</reference>
<dbReference type="InterPro" id="IPR003781">
    <property type="entry name" value="CoA-bd"/>
</dbReference>
<keyword evidence="3" id="KW-1185">Reference proteome</keyword>
<name>A0A7G6E4X5_THEFR</name>
<dbReference type="Gene3D" id="3.40.50.720">
    <property type="entry name" value="NAD(P)-binding Rossmann-like Domain"/>
    <property type="match status" value="1"/>
</dbReference>
<evidence type="ECO:0000313" key="3">
    <source>
        <dbReference type="Proteomes" id="UP000515847"/>
    </source>
</evidence>
<organism evidence="2 3">
    <name type="scientific">Thermanaerosceptrum fracticalcis</name>
    <dbReference type="NCBI Taxonomy" id="1712410"/>
    <lineage>
        <taxon>Bacteria</taxon>
        <taxon>Bacillati</taxon>
        <taxon>Bacillota</taxon>
        <taxon>Clostridia</taxon>
        <taxon>Eubacteriales</taxon>
        <taxon>Peptococcaceae</taxon>
        <taxon>Thermanaerosceptrum</taxon>
    </lineage>
</organism>
<dbReference type="RefSeq" id="WP_034426229.1">
    <property type="nucleotide sequence ID" value="NZ_CP045798.1"/>
</dbReference>
<evidence type="ECO:0000259" key="1">
    <source>
        <dbReference type="SMART" id="SM00881"/>
    </source>
</evidence>
<dbReference type="PANTHER" id="PTHR33303">
    <property type="entry name" value="CYTOPLASMIC PROTEIN-RELATED"/>
    <property type="match status" value="1"/>
</dbReference>
<gene>
    <name evidence="2" type="ORF">BR63_12905</name>
</gene>
<dbReference type="Pfam" id="PF13380">
    <property type="entry name" value="CoA_binding_2"/>
    <property type="match status" value="1"/>
</dbReference>
<dbReference type="KEGG" id="tfr:BR63_12905"/>
<dbReference type="SMART" id="SM00881">
    <property type="entry name" value="CoA_binding"/>
    <property type="match status" value="1"/>
</dbReference>
<dbReference type="AlphaFoldDB" id="A0A7G6E4X5"/>
<dbReference type="PANTHER" id="PTHR33303:SF2">
    <property type="entry name" value="COA-BINDING DOMAIN-CONTAINING PROTEIN"/>
    <property type="match status" value="1"/>
</dbReference>
<protein>
    <submittedName>
        <fullName evidence="2">CoA-binding protein</fullName>
    </submittedName>
</protein>
<proteinExistence type="predicted"/>
<dbReference type="Proteomes" id="UP000515847">
    <property type="component" value="Chromosome"/>
</dbReference>
<dbReference type="SUPFAM" id="SSF51735">
    <property type="entry name" value="NAD(P)-binding Rossmann-fold domains"/>
    <property type="match status" value="1"/>
</dbReference>